<gene>
    <name evidence="2" type="ORF">RM52_10805</name>
</gene>
<dbReference type="AlphaFoldDB" id="A0A0B4CSY2"/>
<dbReference type="InterPro" id="IPR001932">
    <property type="entry name" value="PPM-type_phosphatase-like_dom"/>
</dbReference>
<evidence type="ECO:0000313" key="3">
    <source>
        <dbReference type="Proteomes" id="UP000031202"/>
    </source>
</evidence>
<evidence type="ECO:0000313" key="2">
    <source>
        <dbReference type="EMBL" id="KIC57491.1"/>
    </source>
</evidence>
<dbReference type="EMBL" id="JWSZ01000012">
    <property type="protein sequence ID" value="KIC57491.1"/>
    <property type="molecule type" value="Genomic_DNA"/>
</dbReference>
<dbReference type="InterPro" id="IPR036457">
    <property type="entry name" value="PPM-type-like_dom_sf"/>
</dbReference>
<dbReference type="Proteomes" id="UP000031202">
    <property type="component" value="Unassembled WGS sequence"/>
</dbReference>
<proteinExistence type="predicted"/>
<dbReference type="PROSITE" id="PS51746">
    <property type="entry name" value="PPM_2"/>
    <property type="match status" value="1"/>
</dbReference>
<evidence type="ECO:0000259" key="1">
    <source>
        <dbReference type="PROSITE" id="PS51746"/>
    </source>
</evidence>
<dbReference type="SMART" id="SM00332">
    <property type="entry name" value="PP2Cc"/>
    <property type="match status" value="1"/>
</dbReference>
<comment type="caution">
    <text evidence="2">The sequence shown here is derived from an EMBL/GenBank/DDBJ whole genome shotgun (WGS) entry which is preliminary data.</text>
</comment>
<dbReference type="SUPFAM" id="SSF81606">
    <property type="entry name" value="PP2C-like"/>
    <property type="match status" value="1"/>
</dbReference>
<dbReference type="RefSeq" id="WP_039416126.1">
    <property type="nucleotide sequence ID" value="NZ_JWSZ01000012.1"/>
</dbReference>
<dbReference type="CDD" id="cd00143">
    <property type="entry name" value="PP2Cc"/>
    <property type="match status" value="1"/>
</dbReference>
<reference evidence="2 3" key="1">
    <citation type="submission" date="2014-12" db="EMBL/GenBank/DDBJ databases">
        <title>Genome sequencing of Microbacterium hominis TPW29.</title>
        <authorList>
            <person name="Tan P.W."/>
            <person name="Chan K.-G."/>
        </authorList>
    </citation>
    <scope>NUCLEOTIDE SEQUENCE [LARGE SCALE GENOMIC DNA]</scope>
    <source>
        <strain evidence="2 3">TPW29</strain>
    </source>
</reference>
<sequence>MAHSIRAGVSSDVGPFRDVNQDAAFIASWGAGVADGVGGGPAGDLASAALVHRLVAGGWRAGDAAELTTRLRVANWDLGAHVRRDPSLAGMATTFTGIWFGDGGTVLLAHTGDSRGYLLRSGRLLRQTRDDSFVQVLVDQGLVTESDAMTHPRRNIITASLRGEPSDTVSVTSHTPVAGDRWLLCSDGVSDYLPDDAIGEILRDVDGQQDAAEIIVAAALQAGSRDNVTAVVADVAAGVPSPGGVVFAGAATERFSDDAQPIAG</sequence>
<dbReference type="SMART" id="SM00331">
    <property type="entry name" value="PP2C_SIG"/>
    <property type="match status" value="1"/>
</dbReference>
<dbReference type="Gene3D" id="3.60.40.10">
    <property type="entry name" value="PPM-type phosphatase domain"/>
    <property type="match status" value="1"/>
</dbReference>
<feature type="domain" description="PPM-type phosphatase" evidence="1">
    <location>
        <begin position="6"/>
        <end position="235"/>
    </location>
</feature>
<organism evidence="2 3">
    <name type="scientific">Microbacterium hominis</name>
    <dbReference type="NCBI Taxonomy" id="162426"/>
    <lineage>
        <taxon>Bacteria</taxon>
        <taxon>Bacillati</taxon>
        <taxon>Actinomycetota</taxon>
        <taxon>Actinomycetes</taxon>
        <taxon>Micrococcales</taxon>
        <taxon>Microbacteriaceae</taxon>
        <taxon>Microbacterium</taxon>
    </lineage>
</organism>
<name>A0A0B4CSY2_9MICO</name>
<protein>
    <submittedName>
        <fullName evidence="2">Serine/threonine protein phosphatase</fullName>
    </submittedName>
</protein>
<accession>A0A0B4CSY2</accession>